<dbReference type="PANTHER" id="PTHR41368">
    <property type="entry name" value="PROTEIN YGHO"/>
    <property type="match status" value="1"/>
</dbReference>
<dbReference type="STRING" id="1123071.SAMN02745181_1578"/>
<dbReference type="RefSeq" id="WP_143183189.1">
    <property type="nucleotide sequence ID" value="NZ_FQYR01000003.1"/>
</dbReference>
<name>A0A1M6HUW4_9BACT</name>
<evidence type="ECO:0000313" key="2">
    <source>
        <dbReference type="Proteomes" id="UP000184510"/>
    </source>
</evidence>
<dbReference type="PANTHER" id="PTHR41368:SF1">
    <property type="entry name" value="PROTEIN YGHO"/>
    <property type="match status" value="1"/>
</dbReference>
<keyword evidence="2" id="KW-1185">Reference proteome</keyword>
<evidence type="ECO:0000313" key="1">
    <source>
        <dbReference type="EMBL" id="SHJ25924.1"/>
    </source>
</evidence>
<dbReference type="EMBL" id="FQYR01000003">
    <property type="protein sequence ID" value="SHJ25924.1"/>
    <property type="molecule type" value="Genomic_DNA"/>
</dbReference>
<reference evidence="1 2" key="1">
    <citation type="submission" date="2016-11" db="EMBL/GenBank/DDBJ databases">
        <authorList>
            <person name="Jaros S."/>
            <person name="Januszkiewicz K."/>
            <person name="Wedrychowicz H."/>
        </authorList>
    </citation>
    <scope>NUCLEOTIDE SEQUENCE [LARGE SCALE GENOMIC DNA]</scope>
    <source>
        <strain evidence="1 2">DSM 18772</strain>
    </source>
</reference>
<dbReference type="Proteomes" id="UP000184510">
    <property type="component" value="Unassembled WGS sequence"/>
</dbReference>
<dbReference type="Gene3D" id="3.40.630.30">
    <property type="match status" value="1"/>
</dbReference>
<sequence length="300" mass="33601">MLISHPENLSADAHFEEGDNSASLWWSAVPEVAGETVATIGNCQLGCEESAPDFLRKLLSWSKAHNGSTVIFGPMDGNTWRSHRAVTYSDQRPPFLMEPNTPASWPAIFEAAGFSPYSAYSSSTVDLTAEQPDFSKLEKRLEDADVQLRCINMENFEDELRSIFQLSLQSFQHNVLYTPITEAEFMSKYLEAKQMVNPDLVQLAIDGEETVGFMFAFPDPIALKSGDPPAVIMKTLATKLDRKYSGLGSLLVNRVHEAASRKGILQAYHALQHESNKSQRLSERFKPTVFRRYTLYAARP</sequence>
<protein>
    <recommendedName>
        <fullName evidence="3">N-acetyltransferase domain-containing protein</fullName>
    </recommendedName>
</protein>
<dbReference type="OrthoDB" id="5319888at2"/>
<dbReference type="AlphaFoldDB" id="A0A1M6HUW4"/>
<dbReference type="InParanoid" id="A0A1M6HUW4"/>
<accession>A0A1M6HUW4</accession>
<organism evidence="1 2">
    <name type="scientific">Rubritalea squalenifaciens DSM 18772</name>
    <dbReference type="NCBI Taxonomy" id="1123071"/>
    <lineage>
        <taxon>Bacteria</taxon>
        <taxon>Pseudomonadati</taxon>
        <taxon>Verrucomicrobiota</taxon>
        <taxon>Verrucomicrobiia</taxon>
        <taxon>Verrucomicrobiales</taxon>
        <taxon>Rubritaleaceae</taxon>
        <taxon>Rubritalea</taxon>
    </lineage>
</organism>
<gene>
    <name evidence="1" type="ORF">SAMN02745181_1578</name>
</gene>
<proteinExistence type="predicted"/>
<dbReference type="InterPro" id="IPR016181">
    <property type="entry name" value="Acyl_CoA_acyltransferase"/>
</dbReference>
<dbReference type="SUPFAM" id="SSF55729">
    <property type="entry name" value="Acyl-CoA N-acyltransferases (Nat)"/>
    <property type="match status" value="1"/>
</dbReference>
<dbReference type="InterPro" id="IPR039968">
    <property type="entry name" value="BcerS-like"/>
</dbReference>
<evidence type="ECO:0008006" key="3">
    <source>
        <dbReference type="Google" id="ProtNLM"/>
    </source>
</evidence>